<organism evidence="1 2">
    <name type="scientific">Salmonella phage phSE-5</name>
    <dbReference type="NCBI Taxonomy" id="1837219"/>
    <lineage>
        <taxon>Viruses</taxon>
        <taxon>Duplodnaviria</taxon>
        <taxon>Heunggongvirae</taxon>
        <taxon>Uroviricota</taxon>
        <taxon>Caudoviricetes</taxon>
        <taxon>Drexlerviridae</taxon>
        <taxon>Tempevirinae</taxon>
        <taxon>Tlsvirus</taxon>
        <taxon>Tlsvirus phSE2</taxon>
    </lineage>
</organism>
<dbReference type="EMBL" id="KX015771">
    <property type="protein sequence ID" value="ANA49810.1"/>
    <property type="molecule type" value="Genomic_DNA"/>
</dbReference>
<sequence>MEQMTSKEFCEKLREAARAAATGEVIKLPVAYITMNVQAEDAKKLNSSYIRTIMNRVPEVKEVGSVSVKKKTSDDGAEYYEIAINRDTKRRIVTTNDLPAIKEHEREKLVEKIMRISPDFSHLDDEKALVAMRAVATFKELIKEIAK</sequence>
<name>A0A160CAF9_9CAUD</name>
<dbReference type="Proteomes" id="UP000222339">
    <property type="component" value="Segment"/>
</dbReference>
<accession>A0A160CAF9</accession>
<dbReference type="Pfam" id="PF23796">
    <property type="entry name" value="DUF7174"/>
    <property type="match status" value="1"/>
</dbReference>
<evidence type="ECO:0000313" key="1">
    <source>
        <dbReference type="EMBL" id="ANA49810.1"/>
    </source>
</evidence>
<evidence type="ECO:0000313" key="2">
    <source>
        <dbReference type="Proteomes" id="UP000222339"/>
    </source>
</evidence>
<proteinExistence type="predicted"/>
<protein>
    <submittedName>
        <fullName evidence="1">Uncharacterized protein</fullName>
    </submittedName>
</protein>
<reference evidence="1 2" key="1">
    <citation type="submission" date="2016-04" db="EMBL/GenBank/DDBJ databases">
        <title>Bacteriophages with potential to inactivate Salmonella Typhimurium: use of single phage suspensions and phage cocktails.</title>
        <authorList>
            <person name="Pereira C."/>
            <person name="Moreirinha C."/>
            <person name="Santos L."/>
            <person name="Lewicka M."/>
            <person name="Almeida P."/>
            <person name="Clemente C."/>
            <person name="Cunha A."/>
            <person name="Delgadillo I."/>
            <person name="Romalde J.L."/>
            <person name="Nunes M.L."/>
            <person name="Almeida A."/>
        </authorList>
    </citation>
    <scope>NUCLEOTIDE SEQUENCE [LARGE SCALE GENOMIC DNA]</scope>
</reference>
<dbReference type="InterPro" id="IPR055598">
    <property type="entry name" value="DUF7174"/>
</dbReference>